<proteinExistence type="predicted"/>
<dbReference type="EMBL" id="JAPKFM010000002">
    <property type="protein sequence ID" value="MCX2963170.1"/>
    <property type="molecule type" value="Genomic_DNA"/>
</dbReference>
<gene>
    <name evidence="1" type="ORF">OSB52_03595</name>
</gene>
<comment type="caution">
    <text evidence="1">The sequence shown here is derived from an EMBL/GenBank/DDBJ whole genome shotgun (WGS) entry which is preliminary data.</text>
</comment>
<evidence type="ECO:0000313" key="1">
    <source>
        <dbReference type="EMBL" id="MCX2963170.1"/>
    </source>
</evidence>
<organism evidence="1 2">
    <name type="scientific">Gordonia aquimaris</name>
    <dbReference type="NCBI Taxonomy" id="2984863"/>
    <lineage>
        <taxon>Bacteria</taxon>
        <taxon>Bacillati</taxon>
        <taxon>Actinomycetota</taxon>
        <taxon>Actinomycetes</taxon>
        <taxon>Mycobacteriales</taxon>
        <taxon>Gordoniaceae</taxon>
        <taxon>Gordonia</taxon>
    </lineage>
</organism>
<reference evidence="1" key="1">
    <citation type="submission" date="2022-10" db="EMBL/GenBank/DDBJ databases">
        <title>WGS of marine actinomycetes from Thailand.</title>
        <authorList>
            <person name="Thawai C."/>
        </authorList>
    </citation>
    <scope>NUCLEOTIDE SEQUENCE</scope>
    <source>
        <strain evidence="1">SW21</strain>
    </source>
</reference>
<sequence length="118" mass="13154">MTNSVGFDEALSTLQCAMDDLATATIRARNIEFPDVEFTSPEPEPDVDPGRTGDELADLRRWAADEDARNAEFRRRVDEALEAEIEGRGGWVTDERRAGIIEDVRADMLAQLRRFGGA</sequence>
<name>A0A9X3D1H0_9ACTN</name>
<dbReference type="AlphaFoldDB" id="A0A9X3D1H0"/>
<evidence type="ECO:0000313" key="2">
    <source>
        <dbReference type="Proteomes" id="UP001143347"/>
    </source>
</evidence>
<accession>A0A9X3D1H0</accession>
<keyword evidence="2" id="KW-1185">Reference proteome</keyword>
<dbReference type="RefSeq" id="WP_266060193.1">
    <property type="nucleotide sequence ID" value="NZ_JAPKFM010000002.1"/>
</dbReference>
<dbReference type="Proteomes" id="UP001143347">
    <property type="component" value="Unassembled WGS sequence"/>
</dbReference>
<protein>
    <submittedName>
        <fullName evidence="1">Uncharacterized protein</fullName>
    </submittedName>
</protein>